<organism evidence="3 4">
    <name type="scientific">Acinetobacter rudis</name>
    <dbReference type="NCBI Taxonomy" id="632955"/>
    <lineage>
        <taxon>Bacteria</taxon>
        <taxon>Pseudomonadati</taxon>
        <taxon>Pseudomonadota</taxon>
        <taxon>Gammaproteobacteria</taxon>
        <taxon>Moraxellales</taxon>
        <taxon>Moraxellaceae</taxon>
        <taxon>Acinetobacter</taxon>
    </lineage>
</organism>
<dbReference type="Proteomes" id="UP001243844">
    <property type="component" value="Unassembled WGS sequence"/>
</dbReference>
<sequence length="196" mass="21858">MIITKKFILFPLTALSLLISACSDNKAPSTTSIQTSSEVQQNTQSKTHTSTTQGNWQTKPSELSSNNKSDIQSDLTALNQIINSINTRSIELRKNIQTTTNDSTKMQETLKKVNELHEQVKIEIMSLHLNSAEVQKIRTQIIDNLMTASQLYTLSTAADFNPAAPSKEFQQLTQRSTAIQQKVSTELNALNQQYAK</sequence>
<feature type="signal peptide" evidence="2">
    <location>
        <begin position="1"/>
        <end position="21"/>
    </location>
</feature>
<name>A0AAW8J9P3_9GAMM</name>
<dbReference type="RefSeq" id="WP_308981646.1">
    <property type="nucleotide sequence ID" value="NZ_JAVIDL010000020.1"/>
</dbReference>
<evidence type="ECO:0008006" key="5">
    <source>
        <dbReference type="Google" id="ProtNLM"/>
    </source>
</evidence>
<dbReference type="PROSITE" id="PS51257">
    <property type="entry name" value="PROKAR_LIPOPROTEIN"/>
    <property type="match status" value="1"/>
</dbReference>
<feature type="region of interest" description="Disordered" evidence="1">
    <location>
        <begin position="29"/>
        <end position="70"/>
    </location>
</feature>
<proteinExistence type="predicted"/>
<accession>A0AAW8J9P3</accession>
<keyword evidence="2" id="KW-0732">Signal</keyword>
<evidence type="ECO:0000256" key="1">
    <source>
        <dbReference type="SAM" id="MobiDB-lite"/>
    </source>
</evidence>
<comment type="caution">
    <text evidence="3">The sequence shown here is derived from an EMBL/GenBank/DDBJ whole genome shotgun (WGS) entry which is preliminary data.</text>
</comment>
<dbReference type="AlphaFoldDB" id="A0AAW8J9P3"/>
<evidence type="ECO:0000313" key="4">
    <source>
        <dbReference type="Proteomes" id="UP001243844"/>
    </source>
</evidence>
<dbReference type="EMBL" id="JAVIDL010000020">
    <property type="protein sequence ID" value="MDQ8936268.1"/>
    <property type="molecule type" value="Genomic_DNA"/>
</dbReference>
<feature type="chain" id="PRO_5043756932" description="Lipoprotein" evidence="2">
    <location>
        <begin position="22"/>
        <end position="196"/>
    </location>
</feature>
<protein>
    <recommendedName>
        <fullName evidence="5">Lipoprotein</fullName>
    </recommendedName>
</protein>
<gene>
    <name evidence="3" type="ORF">RFH47_11095</name>
</gene>
<evidence type="ECO:0000256" key="2">
    <source>
        <dbReference type="SAM" id="SignalP"/>
    </source>
</evidence>
<evidence type="ECO:0000313" key="3">
    <source>
        <dbReference type="EMBL" id="MDQ8936268.1"/>
    </source>
</evidence>
<reference evidence="3" key="1">
    <citation type="submission" date="2023-08" db="EMBL/GenBank/DDBJ databases">
        <title>Emergence of clinically-relevant ST2 carbapenem-resistant Acinetobacter baumannii strains in hospital sewages in Zhejiang, East of China.</title>
        <authorList>
            <person name="Kaichao C."/>
            <person name="Zhang R."/>
        </authorList>
    </citation>
    <scope>NUCLEOTIDE SEQUENCE</scope>
    <source>
        <strain evidence="3">M-RB-37</strain>
    </source>
</reference>